<dbReference type="Pfam" id="PF13845">
    <property type="entry name" value="Septum_form"/>
    <property type="match status" value="1"/>
</dbReference>
<name>A0A6J7LG06_9ZZZZ</name>
<organism evidence="2">
    <name type="scientific">freshwater metagenome</name>
    <dbReference type="NCBI Taxonomy" id="449393"/>
    <lineage>
        <taxon>unclassified sequences</taxon>
        <taxon>metagenomes</taxon>
        <taxon>ecological metagenomes</taxon>
    </lineage>
</organism>
<protein>
    <submittedName>
        <fullName evidence="2">Unannotated protein</fullName>
    </submittedName>
</protein>
<evidence type="ECO:0000259" key="1">
    <source>
        <dbReference type="Pfam" id="PF13845"/>
    </source>
</evidence>
<dbReference type="InterPro" id="IPR026004">
    <property type="entry name" value="Septum_form"/>
</dbReference>
<accession>A0A6J7LG06</accession>
<proteinExistence type="predicted"/>
<gene>
    <name evidence="2" type="ORF">UFOPK3772_02585</name>
</gene>
<evidence type="ECO:0000313" key="2">
    <source>
        <dbReference type="EMBL" id="CAB4964929.1"/>
    </source>
</evidence>
<feature type="domain" description="Septum formation-related" evidence="1">
    <location>
        <begin position="38"/>
        <end position="265"/>
    </location>
</feature>
<reference evidence="2" key="1">
    <citation type="submission" date="2020-05" db="EMBL/GenBank/DDBJ databases">
        <authorList>
            <person name="Chiriac C."/>
            <person name="Salcher M."/>
            <person name="Ghai R."/>
            <person name="Kavagutti S V."/>
        </authorList>
    </citation>
    <scope>NUCLEOTIDE SEQUENCE</scope>
</reference>
<dbReference type="EMBL" id="CAFBNE010000104">
    <property type="protein sequence ID" value="CAB4964929.1"/>
    <property type="molecule type" value="Genomic_DNA"/>
</dbReference>
<sequence>MRRIARIVASAACCATISASLATAFALPSASAAEPTSGECHVNAPLGPKKGSNLQATASCEGPHLSETFFVGSLPASFPDPAKASAQQIAAVRASNCTVQRMNAYMGLNSPVPSRFRPVALFPNSVEYAAGDRWIRCDLVYSSGLSLGEMPKPAAQWVGDNVADLTVFNYCTPGVGYSKMPSPTKTSAQQCTNPSKQWVLVSRPTVGSIGQKYPGSRSLNSKAAAKCKVFKNTYSGGIKDPYSRGWSYIYPMAKGWTEGVRTVSCWVPLKQYLNSK</sequence>
<dbReference type="AlphaFoldDB" id="A0A6J7LG06"/>